<dbReference type="Proteomes" id="UP000313359">
    <property type="component" value="Unassembled WGS sequence"/>
</dbReference>
<evidence type="ECO:0000313" key="2">
    <source>
        <dbReference type="Proteomes" id="UP000313359"/>
    </source>
</evidence>
<dbReference type="Gene3D" id="3.80.10.10">
    <property type="entry name" value="Ribonuclease Inhibitor"/>
    <property type="match status" value="1"/>
</dbReference>
<dbReference type="EMBL" id="ML122253">
    <property type="protein sequence ID" value="RPD64999.1"/>
    <property type="molecule type" value="Genomic_DNA"/>
</dbReference>
<dbReference type="AlphaFoldDB" id="A0A5C2SPE4"/>
<name>A0A5C2SPE4_9APHY</name>
<dbReference type="InterPro" id="IPR032675">
    <property type="entry name" value="LRR_dom_sf"/>
</dbReference>
<evidence type="ECO:0008006" key="3">
    <source>
        <dbReference type="Google" id="ProtNLM"/>
    </source>
</evidence>
<keyword evidence="2" id="KW-1185">Reference proteome</keyword>
<protein>
    <recommendedName>
        <fullName evidence="3">F-box domain-containing protein</fullName>
    </recommendedName>
</protein>
<dbReference type="OrthoDB" id="3353982at2759"/>
<evidence type="ECO:0000313" key="1">
    <source>
        <dbReference type="EMBL" id="RPD64999.1"/>
    </source>
</evidence>
<proteinExistence type="predicted"/>
<reference evidence="1" key="1">
    <citation type="journal article" date="2018" name="Genome Biol. Evol.">
        <title>Genomics and development of Lentinus tigrinus, a white-rot wood-decaying mushroom with dimorphic fruiting bodies.</title>
        <authorList>
            <person name="Wu B."/>
            <person name="Xu Z."/>
            <person name="Knudson A."/>
            <person name="Carlson A."/>
            <person name="Chen N."/>
            <person name="Kovaka S."/>
            <person name="LaButti K."/>
            <person name="Lipzen A."/>
            <person name="Pennachio C."/>
            <person name="Riley R."/>
            <person name="Schakwitz W."/>
            <person name="Umezawa K."/>
            <person name="Ohm R.A."/>
            <person name="Grigoriev I.V."/>
            <person name="Nagy L.G."/>
            <person name="Gibbons J."/>
            <person name="Hibbett D."/>
        </authorList>
    </citation>
    <scope>NUCLEOTIDE SEQUENCE [LARGE SCALE GENOMIC DNA]</scope>
    <source>
        <strain evidence="1">ALCF2SS1-6</strain>
    </source>
</reference>
<gene>
    <name evidence="1" type="ORF">L227DRAFT_519663</name>
</gene>
<accession>A0A5C2SPE4</accession>
<organism evidence="1 2">
    <name type="scientific">Lentinus tigrinus ALCF2SS1-6</name>
    <dbReference type="NCBI Taxonomy" id="1328759"/>
    <lineage>
        <taxon>Eukaryota</taxon>
        <taxon>Fungi</taxon>
        <taxon>Dikarya</taxon>
        <taxon>Basidiomycota</taxon>
        <taxon>Agaricomycotina</taxon>
        <taxon>Agaricomycetes</taxon>
        <taxon>Polyporales</taxon>
        <taxon>Polyporaceae</taxon>
        <taxon>Lentinus</taxon>
    </lineage>
</organism>
<sequence length="523" mass="58303">MGASLDNLPVELYFALISHFEPDDLQQSLVSLSLAIPRSPVPTSILFENIRLRRAEQILKLYLRVRNAPDDAALTHSLSLECWSVDADVFVNLIALFPNLVNISMYVGPNFAPEHLEEIFILPRPKMRFLSMRFRPYVQRATYYHFLKGAYFDSTLLALSRWPPQVLPTLAVVQDPLDPSLAPTHFAQPLVFHRLNPLADLAVSPICYNLRHFRLRVPSRPITRHLHARPNALPSVELLDLSTSNVSARDLEGLLGHLPSVQTLILDSCPIVTQRTDIQVAAGEPFLQWMELGQALALAGVKRAIEREKSLRTWMDNYYARRQQEEAQGGGSSKKPRRGRRGLATAAFSLRAPSPERKDDREVTILEERIPRNGQRVRVLPSPPTLCSVATSYPGGVTPEIHEAVKAEFERGWAAGIARLSSIRLRLKTSYQNGIARVVRFADIGTSEWEEERVHGQQGLAGLVDVNDVTAFALDVVGDDEAEGSAKSGHQCPLLCLAGPARDAVHVDGCGHRQGWDVFKDEI</sequence>